<protein>
    <recommendedName>
        <fullName evidence="2">Factor of DNA methylation 1-5/IDN2 domain-containing protein</fullName>
    </recommendedName>
</protein>
<dbReference type="PANTHER" id="PTHR21596">
    <property type="entry name" value="RIBONUCLEASE P SUBUNIT P38"/>
    <property type="match status" value="1"/>
</dbReference>
<dbReference type="PANTHER" id="PTHR21596:SF23">
    <property type="entry name" value="FACTOR OF DNA METHYLATION 4"/>
    <property type="match status" value="1"/>
</dbReference>
<dbReference type="EMBL" id="CM001887">
    <property type="protein sequence ID" value="EOY32507.1"/>
    <property type="molecule type" value="Genomic_DNA"/>
</dbReference>
<dbReference type="HOGENOM" id="CLU_2487946_0_0_1"/>
<evidence type="ECO:0000256" key="1">
    <source>
        <dbReference type="SAM" id="Coils"/>
    </source>
</evidence>
<evidence type="ECO:0000313" key="3">
    <source>
        <dbReference type="EMBL" id="EOY32507.1"/>
    </source>
</evidence>
<dbReference type="InterPro" id="IPR005379">
    <property type="entry name" value="FDM1-5/IDN2_XH"/>
</dbReference>
<feature type="domain" description="Factor of DNA methylation 1-5/IDN2" evidence="2">
    <location>
        <begin position="8"/>
        <end position="81"/>
    </location>
</feature>
<dbReference type="Proteomes" id="UP000026915">
    <property type="component" value="Chromosome 9"/>
</dbReference>
<name>A0A061GTK3_THECC</name>
<dbReference type="AlphaFoldDB" id="A0A061GTK3"/>
<gene>
    <name evidence="3" type="ORF">TCM_040467</name>
</gene>
<sequence>MKTKMEAIEEELKKKEEEVDDLEELNQALIVKECVPFKIITDKEGNTKENLDEEDEKLSTLKIEFGDEIYTSVTTTFAQMKGDKNQW</sequence>
<evidence type="ECO:0000259" key="2">
    <source>
        <dbReference type="Pfam" id="PF03469"/>
    </source>
</evidence>
<dbReference type="InParanoid" id="A0A061GTK3"/>
<dbReference type="GO" id="GO:0080188">
    <property type="term" value="P:gene silencing by siRNA-directed DNA methylation"/>
    <property type="evidence" value="ECO:0007669"/>
    <property type="project" value="InterPro"/>
</dbReference>
<dbReference type="Pfam" id="PF03469">
    <property type="entry name" value="XH"/>
    <property type="match status" value="1"/>
</dbReference>
<dbReference type="Gramene" id="EOY32507">
    <property type="protein sequence ID" value="EOY32507"/>
    <property type="gene ID" value="TCM_040467"/>
</dbReference>
<reference evidence="3 4" key="1">
    <citation type="journal article" date="2013" name="Genome Biol.">
        <title>The genome sequence of the most widely cultivated cacao type and its use to identify candidate genes regulating pod color.</title>
        <authorList>
            <person name="Motamayor J.C."/>
            <person name="Mockaitis K."/>
            <person name="Schmutz J."/>
            <person name="Haiminen N."/>
            <person name="Iii D.L."/>
            <person name="Cornejo O."/>
            <person name="Findley S.D."/>
            <person name="Zheng P."/>
            <person name="Utro F."/>
            <person name="Royaert S."/>
            <person name="Saski C."/>
            <person name="Jenkins J."/>
            <person name="Podicheti R."/>
            <person name="Zhao M."/>
            <person name="Scheffler B.E."/>
            <person name="Stack J.C."/>
            <person name="Feltus F.A."/>
            <person name="Mustiga G.M."/>
            <person name="Amores F."/>
            <person name="Phillips W."/>
            <person name="Marelli J.P."/>
            <person name="May G.D."/>
            <person name="Shapiro H."/>
            <person name="Ma J."/>
            <person name="Bustamante C.D."/>
            <person name="Schnell R.J."/>
            <person name="Main D."/>
            <person name="Gilbert D."/>
            <person name="Parida L."/>
            <person name="Kuhn D.N."/>
        </authorList>
    </citation>
    <scope>NUCLEOTIDE SEQUENCE [LARGE SCALE GENOMIC DNA]</scope>
    <source>
        <strain evidence="4">cv. Matina 1-6</strain>
    </source>
</reference>
<evidence type="ECO:0000313" key="4">
    <source>
        <dbReference type="Proteomes" id="UP000026915"/>
    </source>
</evidence>
<feature type="coiled-coil region" evidence="1">
    <location>
        <begin position="5"/>
        <end position="32"/>
    </location>
</feature>
<accession>A0A061GTK3</accession>
<organism evidence="3 4">
    <name type="scientific">Theobroma cacao</name>
    <name type="common">Cacao</name>
    <name type="synonym">Cocoa</name>
    <dbReference type="NCBI Taxonomy" id="3641"/>
    <lineage>
        <taxon>Eukaryota</taxon>
        <taxon>Viridiplantae</taxon>
        <taxon>Streptophyta</taxon>
        <taxon>Embryophyta</taxon>
        <taxon>Tracheophyta</taxon>
        <taxon>Spermatophyta</taxon>
        <taxon>Magnoliopsida</taxon>
        <taxon>eudicotyledons</taxon>
        <taxon>Gunneridae</taxon>
        <taxon>Pentapetalae</taxon>
        <taxon>rosids</taxon>
        <taxon>malvids</taxon>
        <taxon>Malvales</taxon>
        <taxon>Malvaceae</taxon>
        <taxon>Byttnerioideae</taxon>
        <taxon>Theobroma</taxon>
    </lineage>
</organism>
<proteinExistence type="predicted"/>
<keyword evidence="1" id="KW-0175">Coiled coil</keyword>
<keyword evidence="4" id="KW-1185">Reference proteome</keyword>
<dbReference type="InterPro" id="IPR045177">
    <property type="entry name" value="FDM1-5/IDN2"/>
</dbReference>